<accession>A0AAE7CJ29</accession>
<dbReference type="Proteomes" id="UP000502504">
    <property type="component" value="Chromosome"/>
</dbReference>
<feature type="region of interest" description="Disordered" evidence="1">
    <location>
        <begin position="1"/>
        <end position="113"/>
    </location>
</feature>
<dbReference type="EMBL" id="CP050692">
    <property type="protein sequence ID" value="QIT42952.1"/>
    <property type="molecule type" value="Genomic_DNA"/>
</dbReference>
<dbReference type="InterPro" id="IPR053842">
    <property type="entry name" value="NikA-like"/>
</dbReference>
<name>A0AAE7CJ29_STRAT</name>
<sequence length="227" mass="24223">MTSAENPPEAEQDQPVKQAVSADRDHRSPGTNSYPGGASYRSRRSSPSGKRVLAKPAPDVAGADRSQGAPVHEAATEGGSQPEEKPAPRRKRRATKNASRKRSPKSATDKRSYVCSVRLNDDEKHHLATAAAAARTSLPAFLARSALAAARDPDHAAGAIAGERELISEMFAARRHLGHVGNNLNQVARAINSGDRPADAHLDAVLTAVRRATDRVQAATDRLLELR</sequence>
<evidence type="ECO:0000256" key="1">
    <source>
        <dbReference type="SAM" id="MobiDB-lite"/>
    </source>
</evidence>
<reference evidence="2 3" key="1">
    <citation type="submission" date="2020-03" db="EMBL/GenBank/DDBJ databases">
        <title>Is there a link between lipid content and antibiotic production in Streptomyces?</title>
        <authorList>
            <person name="David M."/>
            <person name="Lejeune C."/>
            <person name="Abreu S."/>
            <person name="Thibessard A."/>
            <person name="Leblond P."/>
            <person name="Chaminade P."/>
            <person name="Virolle M.-J."/>
        </authorList>
    </citation>
    <scope>NUCLEOTIDE SEQUENCE [LARGE SCALE GENOMIC DNA]</scope>
    <source>
        <strain evidence="2 3">DSM 41481</strain>
    </source>
</reference>
<gene>
    <name evidence="2" type="ORF">HCX60_04920</name>
</gene>
<dbReference type="AlphaFoldDB" id="A0AAE7CJ29"/>
<dbReference type="Pfam" id="PF21983">
    <property type="entry name" value="NikA-like"/>
    <property type="match status" value="1"/>
</dbReference>
<protein>
    <submittedName>
        <fullName evidence="2">MobC family plasmid mobilization relaxosome protein</fullName>
    </submittedName>
</protein>
<organism evidence="2 3">
    <name type="scientific">Streptomyces antibioticus</name>
    <dbReference type="NCBI Taxonomy" id="1890"/>
    <lineage>
        <taxon>Bacteria</taxon>
        <taxon>Bacillati</taxon>
        <taxon>Actinomycetota</taxon>
        <taxon>Actinomycetes</taxon>
        <taxon>Kitasatosporales</taxon>
        <taxon>Streptomycetaceae</taxon>
        <taxon>Streptomyces</taxon>
    </lineage>
</organism>
<proteinExistence type="predicted"/>
<evidence type="ECO:0000313" key="2">
    <source>
        <dbReference type="EMBL" id="QIT42952.1"/>
    </source>
</evidence>
<feature type="compositionally biased region" description="Basic residues" evidence="1">
    <location>
        <begin position="88"/>
        <end position="104"/>
    </location>
</feature>
<evidence type="ECO:0000313" key="3">
    <source>
        <dbReference type="Proteomes" id="UP000502504"/>
    </source>
</evidence>